<evidence type="ECO:0000313" key="2">
    <source>
        <dbReference type="EMBL" id="MCH5600760.1"/>
    </source>
</evidence>
<sequence length="134" mass="14801">MFDILAKYLLEFKHLKLPKIGVFDVSAREANADQAAGTIAPPSWVLEFISNREEAGGSENELLYNWLATSQSISKDEAIAAFKNFSADIEARLAKGEKVEWPGLGVLEQIDDQNIFVPTTENLSPFTNVSAKKL</sequence>
<name>A0ABS9SQV1_9BACT</name>
<gene>
    <name evidence="2" type="ORF">MKP09_24005</name>
</gene>
<evidence type="ECO:0000313" key="3">
    <source>
        <dbReference type="Proteomes" id="UP001202248"/>
    </source>
</evidence>
<keyword evidence="3" id="KW-1185">Reference proteome</keyword>
<dbReference type="Proteomes" id="UP001202248">
    <property type="component" value="Unassembled WGS sequence"/>
</dbReference>
<accession>A0ABS9SQV1</accession>
<keyword evidence="1" id="KW-0238">DNA-binding</keyword>
<dbReference type="EMBL" id="JAKWBL010000004">
    <property type="protein sequence ID" value="MCH5600760.1"/>
    <property type="molecule type" value="Genomic_DNA"/>
</dbReference>
<comment type="caution">
    <text evidence="2">The sequence shown here is derived from an EMBL/GenBank/DDBJ whole genome shotgun (WGS) entry which is preliminary data.</text>
</comment>
<dbReference type="RefSeq" id="WP_240833155.1">
    <property type="nucleotide sequence ID" value="NZ_JAKWBL010000004.1"/>
</dbReference>
<dbReference type="InterPro" id="IPR010992">
    <property type="entry name" value="IHF-like_DNA-bd_dom_sf"/>
</dbReference>
<protein>
    <submittedName>
        <fullName evidence="2">Uncharacterized protein</fullName>
    </submittedName>
</protein>
<proteinExistence type="predicted"/>
<reference evidence="2 3" key="1">
    <citation type="submission" date="2022-02" db="EMBL/GenBank/DDBJ databases">
        <authorList>
            <person name="Min J."/>
        </authorList>
    </citation>
    <scope>NUCLEOTIDE SEQUENCE [LARGE SCALE GENOMIC DNA]</scope>
    <source>
        <strain evidence="2 3">GR10-1</strain>
    </source>
</reference>
<dbReference type="SUPFAM" id="SSF47729">
    <property type="entry name" value="IHF-like DNA-binding proteins"/>
    <property type="match status" value="1"/>
</dbReference>
<evidence type="ECO:0000256" key="1">
    <source>
        <dbReference type="ARBA" id="ARBA00023125"/>
    </source>
</evidence>
<organism evidence="2 3">
    <name type="scientific">Niabella ginsengisoli</name>
    <dbReference type="NCBI Taxonomy" id="522298"/>
    <lineage>
        <taxon>Bacteria</taxon>
        <taxon>Pseudomonadati</taxon>
        <taxon>Bacteroidota</taxon>
        <taxon>Chitinophagia</taxon>
        <taxon>Chitinophagales</taxon>
        <taxon>Chitinophagaceae</taxon>
        <taxon>Niabella</taxon>
    </lineage>
</organism>